<organism evidence="2 3">
    <name type="scientific">Lactococcus allomyrinae</name>
    <dbReference type="NCBI Taxonomy" id="2419773"/>
    <lineage>
        <taxon>Bacteria</taxon>
        <taxon>Bacillati</taxon>
        <taxon>Bacillota</taxon>
        <taxon>Bacilli</taxon>
        <taxon>Lactobacillales</taxon>
        <taxon>Streptococcaceae</taxon>
        <taxon>Lactococcus</taxon>
    </lineage>
</organism>
<dbReference type="Gene3D" id="1.10.260.40">
    <property type="entry name" value="lambda repressor-like DNA-binding domains"/>
    <property type="match status" value="1"/>
</dbReference>
<evidence type="ECO:0000313" key="2">
    <source>
        <dbReference type="EMBL" id="AYG01628.1"/>
    </source>
</evidence>
<feature type="domain" description="HTH cro/C1-type" evidence="1">
    <location>
        <begin position="7"/>
        <end position="66"/>
    </location>
</feature>
<evidence type="ECO:0000259" key="1">
    <source>
        <dbReference type="Pfam" id="PF13443"/>
    </source>
</evidence>
<evidence type="ECO:0000313" key="3">
    <source>
        <dbReference type="Proteomes" id="UP000269374"/>
    </source>
</evidence>
<dbReference type="PANTHER" id="PTHR37301:SF1">
    <property type="entry name" value="DNA-BINDING PROTEIN"/>
    <property type="match status" value="1"/>
</dbReference>
<dbReference type="GO" id="GO:0003677">
    <property type="term" value="F:DNA binding"/>
    <property type="evidence" value="ECO:0007669"/>
    <property type="project" value="InterPro"/>
</dbReference>
<accession>A0A387BG95</accession>
<name>A0A387BG95_9LACT</name>
<dbReference type="AlphaFoldDB" id="A0A387BG95"/>
<dbReference type="RefSeq" id="WP_120772997.1">
    <property type="nucleotide sequence ID" value="NZ_CP032627.1"/>
</dbReference>
<gene>
    <name evidence="2" type="ORF">D7I46_11510</name>
</gene>
<dbReference type="InterPro" id="IPR010982">
    <property type="entry name" value="Lambda_DNA-bd_dom_sf"/>
</dbReference>
<proteinExistence type="predicted"/>
<dbReference type="SUPFAM" id="SSF47413">
    <property type="entry name" value="lambda repressor-like DNA-binding domains"/>
    <property type="match status" value="1"/>
</dbReference>
<dbReference type="OrthoDB" id="9805309at2"/>
<protein>
    <submittedName>
        <fullName evidence="2">XRE family transcriptional regulator</fullName>
    </submittedName>
</protein>
<dbReference type="REBASE" id="274718">
    <property type="entry name" value="C.Lsp7ORF11500P"/>
</dbReference>
<dbReference type="PANTHER" id="PTHR37301">
    <property type="entry name" value="DNA-BINDING PROTEIN-RELATED"/>
    <property type="match status" value="1"/>
</dbReference>
<dbReference type="InterPro" id="IPR001387">
    <property type="entry name" value="Cro/C1-type_HTH"/>
</dbReference>
<sequence>MSICYDKLWKLAIDKNLNKTQLRDCAGITSATLARLSKNQGVSLEALERICIALECNIGEIIEFKKRGEINEK</sequence>
<reference evidence="2 3" key="1">
    <citation type="submission" date="2018-09" db="EMBL/GenBank/DDBJ databases">
        <title>Genome sequencing of strain 1JSPR-7.</title>
        <authorList>
            <person name="Heo J."/>
            <person name="Kim S.-J."/>
            <person name="Kwon S.-W."/>
        </authorList>
    </citation>
    <scope>NUCLEOTIDE SEQUENCE [LARGE SCALE GENOMIC DNA]</scope>
    <source>
        <strain evidence="2 3">1JSPR-7</strain>
    </source>
</reference>
<dbReference type="EMBL" id="CP032627">
    <property type="protein sequence ID" value="AYG01628.1"/>
    <property type="molecule type" value="Genomic_DNA"/>
</dbReference>
<dbReference type="KEGG" id="lact:D7I46_11510"/>
<dbReference type="Pfam" id="PF13443">
    <property type="entry name" value="HTH_26"/>
    <property type="match status" value="1"/>
</dbReference>
<keyword evidence="3" id="KW-1185">Reference proteome</keyword>
<dbReference type="Proteomes" id="UP000269374">
    <property type="component" value="Chromosome"/>
</dbReference>